<proteinExistence type="predicted"/>
<gene>
    <name evidence="1" type="ORF">JOF56_006831</name>
</gene>
<comment type="caution">
    <text evidence="1">The sequence shown here is derived from an EMBL/GenBank/DDBJ whole genome shotgun (WGS) entry which is preliminary data.</text>
</comment>
<organism evidence="1 2">
    <name type="scientific">Kibdelosporangium banguiense</name>
    <dbReference type="NCBI Taxonomy" id="1365924"/>
    <lineage>
        <taxon>Bacteria</taxon>
        <taxon>Bacillati</taxon>
        <taxon>Actinomycetota</taxon>
        <taxon>Actinomycetes</taxon>
        <taxon>Pseudonocardiales</taxon>
        <taxon>Pseudonocardiaceae</taxon>
        <taxon>Kibdelosporangium</taxon>
    </lineage>
</organism>
<sequence length="131" mass="14568">MADRHLNMRADRAFIESCEPADLRSLMFLGIDPARHSVLLTNWSGFDVYGVTFDGHRPAFFCPTPTPDSFRLPWIGVVVKGFEESGYLCTISVPEPVAGVLRRPEGRAVVHRFAEPGDVVPPLARSMRTLV</sequence>
<accession>A0ABS4TPW1</accession>
<dbReference type="EMBL" id="JAGINW010000001">
    <property type="protein sequence ID" value="MBP2326446.1"/>
    <property type="molecule type" value="Genomic_DNA"/>
</dbReference>
<dbReference type="Proteomes" id="UP001519332">
    <property type="component" value="Unassembled WGS sequence"/>
</dbReference>
<keyword evidence="2" id="KW-1185">Reference proteome</keyword>
<evidence type="ECO:0000313" key="1">
    <source>
        <dbReference type="EMBL" id="MBP2326446.1"/>
    </source>
</evidence>
<reference evidence="1 2" key="1">
    <citation type="submission" date="2021-03" db="EMBL/GenBank/DDBJ databases">
        <title>Sequencing the genomes of 1000 actinobacteria strains.</title>
        <authorList>
            <person name="Klenk H.-P."/>
        </authorList>
    </citation>
    <scope>NUCLEOTIDE SEQUENCE [LARGE SCALE GENOMIC DNA]</scope>
    <source>
        <strain evidence="1 2">DSM 46670</strain>
    </source>
</reference>
<dbReference type="RefSeq" id="WP_209643509.1">
    <property type="nucleotide sequence ID" value="NZ_JAGINW010000001.1"/>
</dbReference>
<protein>
    <submittedName>
        <fullName evidence="1">Uncharacterized protein</fullName>
    </submittedName>
</protein>
<evidence type="ECO:0000313" key="2">
    <source>
        <dbReference type="Proteomes" id="UP001519332"/>
    </source>
</evidence>
<name>A0ABS4TPW1_9PSEU</name>